<dbReference type="EMBL" id="JAYRBN010000076">
    <property type="protein sequence ID" value="KAL2731541.1"/>
    <property type="molecule type" value="Genomic_DNA"/>
</dbReference>
<evidence type="ECO:0000313" key="12">
    <source>
        <dbReference type="Proteomes" id="UP001607303"/>
    </source>
</evidence>
<evidence type="ECO:0000256" key="8">
    <source>
        <dbReference type="RuleBase" id="RU003346"/>
    </source>
</evidence>
<keyword evidence="12" id="KW-1185">Reference proteome</keyword>
<evidence type="ECO:0000256" key="9">
    <source>
        <dbReference type="SAM" id="Phobius"/>
    </source>
</evidence>
<feature type="transmembrane region" description="Helical" evidence="9">
    <location>
        <begin position="115"/>
        <end position="133"/>
    </location>
</feature>
<dbReference type="Proteomes" id="UP001607303">
    <property type="component" value="Unassembled WGS sequence"/>
</dbReference>
<keyword evidence="3 9" id="KW-0812">Transmembrane</keyword>
<reference evidence="11 12" key="1">
    <citation type="journal article" date="2024" name="Ann. Entomol. Soc. Am.">
        <title>Genomic analyses of the southern and eastern yellowjacket wasps (Hymenoptera: Vespidae) reveal evolutionary signatures of social life.</title>
        <authorList>
            <person name="Catto M.A."/>
            <person name="Caine P.B."/>
            <person name="Orr S.E."/>
            <person name="Hunt B.G."/>
            <person name="Goodisman M.A.D."/>
        </authorList>
    </citation>
    <scope>NUCLEOTIDE SEQUENCE [LARGE SCALE GENOMIC DNA]</scope>
    <source>
        <strain evidence="11">232</strain>
        <tissue evidence="11">Head and thorax</tissue>
    </source>
</reference>
<dbReference type="AlphaFoldDB" id="A0ABD2BFL2"/>
<comment type="caution">
    <text evidence="11">The sequence shown here is derived from an EMBL/GenBank/DDBJ whole genome shotgun (WGS) entry which is preliminary data.</text>
</comment>
<evidence type="ECO:0000256" key="1">
    <source>
        <dbReference type="ARBA" id="ARBA00004651"/>
    </source>
</evidence>
<dbReference type="InterPro" id="IPR036259">
    <property type="entry name" value="MFS_trans_sf"/>
</dbReference>
<feature type="transmembrane region" description="Helical" evidence="9">
    <location>
        <begin position="196"/>
        <end position="217"/>
    </location>
</feature>
<organism evidence="11 12">
    <name type="scientific">Vespula maculifrons</name>
    <name type="common">Eastern yellow jacket</name>
    <name type="synonym">Wasp</name>
    <dbReference type="NCBI Taxonomy" id="7453"/>
    <lineage>
        <taxon>Eukaryota</taxon>
        <taxon>Metazoa</taxon>
        <taxon>Ecdysozoa</taxon>
        <taxon>Arthropoda</taxon>
        <taxon>Hexapoda</taxon>
        <taxon>Insecta</taxon>
        <taxon>Pterygota</taxon>
        <taxon>Neoptera</taxon>
        <taxon>Endopterygota</taxon>
        <taxon>Hymenoptera</taxon>
        <taxon>Apocrita</taxon>
        <taxon>Aculeata</taxon>
        <taxon>Vespoidea</taxon>
        <taxon>Vespidae</taxon>
        <taxon>Vespinae</taxon>
        <taxon>Vespula</taxon>
    </lineage>
</organism>
<feature type="transmembrane region" description="Helical" evidence="9">
    <location>
        <begin position="280"/>
        <end position="300"/>
    </location>
</feature>
<dbReference type="InterPro" id="IPR005828">
    <property type="entry name" value="MFS_sugar_transport-like"/>
</dbReference>
<evidence type="ECO:0000256" key="3">
    <source>
        <dbReference type="ARBA" id="ARBA00022692"/>
    </source>
</evidence>
<dbReference type="InterPro" id="IPR050549">
    <property type="entry name" value="MFS_Trehalose_Transporter"/>
</dbReference>
<evidence type="ECO:0000256" key="6">
    <source>
        <dbReference type="ARBA" id="ARBA00023180"/>
    </source>
</evidence>
<feature type="transmembrane region" description="Helical" evidence="9">
    <location>
        <begin position="345"/>
        <end position="365"/>
    </location>
</feature>
<dbReference type="PRINTS" id="PR00171">
    <property type="entry name" value="SUGRTRNSPORT"/>
</dbReference>
<dbReference type="PANTHER" id="PTHR48021">
    <property type="match status" value="1"/>
</dbReference>
<sequence>MEETGMLNGAPVRQDSNKLWQYFTTISEKYNSSYQIETNKKEYRVFSIVCLLAVGVGTAMAWTAPVLPLLYEPDNWLVITKDEGSWVGSLLALGAMLGALPSGKMADKLGRKKSLMLLAAPFLISWAIIIVASSAWMLYVARLIVGTSVGASCVLVPTYISEVAETSTRGTLGAFFQLFLTAGILLINALGSIVSYTTLAIICALVEVAFLATFFWMPESPQWLINMERRSEAEMAMKVLRGDSYNPNEEMTIIESAKEEASSKKSSFLDIFRTVGSRRAFICSCGGMLFQQLSGVNAVIFNTLEIFQAAGSSLPSEVAAIIVSLVQVVMSGAAAAIVDRAGRKPLLMFSSGLLAICLLALGIYFKKKDDGDDVSSLGWLPLASLTLFMVAFSVGLGPVPWMLTSELFTAELKGIVSSVAVTLNWFLVFCVTKLFPAMTEKLGMGGTFWFFAVIMVIATVLTYFVLPETKGKSIREIQDELNGV</sequence>
<feature type="transmembrane region" description="Helical" evidence="9">
    <location>
        <begin position="377"/>
        <end position="403"/>
    </location>
</feature>
<dbReference type="NCBIfam" id="TIGR00879">
    <property type="entry name" value="SP"/>
    <property type="match status" value="1"/>
</dbReference>
<proteinExistence type="inferred from homology"/>
<evidence type="ECO:0000259" key="10">
    <source>
        <dbReference type="PROSITE" id="PS50850"/>
    </source>
</evidence>
<feature type="transmembrane region" description="Helical" evidence="9">
    <location>
        <begin position="447"/>
        <end position="466"/>
    </location>
</feature>
<keyword evidence="8" id="KW-0813">Transport</keyword>
<dbReference type="InterPro" id="IPR044775">
    <property type="entry name" value="MFS_ERD6/Tret1-like"/>
</dbReference>
<dbReference type="PANTHER" id="PTHR48021:SF86">
    <property type="entry name" value="FACILITATED TREHALOSE TRANSPORTER TRET1-1-LIKE PROTEIN"/>
    <property type="match status" value="1"/>
</dbReference>
<feature type="transmembrane region" description="Helical" evidence="9">
    <location>
        <begin position="320"/>
        <end position="338"/>
    </location>
</feature>
<dbReference type="PROSITE" id="PS50850">
    <property type="entry name" value="MFS"/>
    <property type="match status" value="1"/>
</dbReference>
<dbReference type="FunFam" id="1.20.1250.20:FF:000055">
    <property type="entry name" value="Facilitated trehalose transporter Tret1-2 homolog"/>
    <property type="match status" value="1"/>
</dbReference>
<evidence type="ECO:0000256" key="5">
    <source>
        <dbReference type="ARBA" id="ARBA00023136"/>
    </source>
</evidence>
<accession>A0ABD2BFL2</accession>
<feature type="domain" description="Major facilitator superfamily (MFS) profile" evidence="10">
    <location>
        <begin position="43"/>
        <end position="470"/>
    </location>
</feature>
<keyword evidence="5 9" id="KW-0472">Membrane</keyword>
<gene>
    <name evidence="11" type="ORF">V1477_015364</name>
</gene>
<comment type="subcellular location">
    <subcellularLocation>
        <location evidence="1">Cell membrane</location>
        <topology evidence="1">Multi-pass membrane protein</topology>
    </subcellularLocation>
</comment>
<evidence type="ECO:0000256" key="4">
    <source>
        <dbReference type="ARBA" id="ARBA00022989"/>
    </source>
</evidence>
<dbReference type="PROSITE" id="PS00216">
    <property type="entry name" value="SUGAR_TRANSPORT_1"/>
    <property type="match status" value="2"/>
</dbReference>
<evidence type="ECO:0000256" key="7">
    <source>
        <dbReference type="ARBA" id="ARBA00024348"/>
    </source>
</evidence>
<dbReference type="Gene3D" id="1.20.1250.20">
    <property type="entry name" value="MFS general substrate transporter like domains"/>
    <property type="match status" value="1"/>
</dbReference>
<evidence type="ECO:0000313" key="11">
    <source>
        <dbReference type="EMBL" id="KAL2731541.1"/>
    </source>
</evidence>
<name>A0ABD2BFL2_VESMC</name>
<dbReference type="InterPro" id="IPR020846">
    <property type="entry name" value="MFS_dom"/>
</dbReference>
<feature type="transmembrane region" description="Helical" evidence="9">
    <location>
        <begin position="415"/>
        <end position="435"/>
    </location>
</feature>
<feature type="transmembrane region" description="Helical" evidence="9">
    <location>
        <begin position="172"/>
        <end position="190"/>
    </location>
</feature>
<protein>
    <submittedName>
        <fullName evidence="11">Facilitated trehalose transporter Tret1-like isoform X1</fullName>
    </submittedName>
</protein>
<feature type="transmembrane region" description="Helical" evidence="9">
    <location>
        <begin position="139"/>
        <end position="160"/>
    </location>
</feature>
<dbReference type="SUPFAM" id="SSF103473">
    <property type="entry name" value="MFS general substrate transporter"/>
    <property type="match status" value="1"/>
</dbReference>
<dbReference type="CDD" id="cd17358">
    <property type="entry name" value="MFS_GLUT6_8_Class3_like"/>
    <property type="match status" value="1"/>
</dbReference>
<keyword evidence="6" id="KW-0325">Glycoprotein</keyword>
<evidence type="ECO:0000256" key="2">
    <source>
        <dbReference type="ARBA" id="ARBA00022475"/>
    </source>
</evidence>
<dbReference type="InterPro" id="IPR003663">
    <property type="entry name" value="Sugar/inositol_transpt"/>
</dbReference>
<keyword evidence="2" id="KW-1003">Cell membrane</keyword>
<keyword evidence="4 9" id="KW-1133">Transmembrane helix</keyword>
<feature type="transmembrane region" description="Helical" evidence="9">
    <location>
        <begin position="84"/>
        <end position="103"/>
    </location>
</feature>
<dbReference type="InterPro" id="IPR005829">
    <property type="entry name" value="Sugar_transporter_CS"/>
</dbReference>
<feature type="transmembrane region" description="Helical" evidence="9">
    <location>
        <begin position="45"/>
        <end position="64"/>
    </location>
</feature>
<dbReference type="GO" id="GO:0005886">
    <property type="term" value="C:plasma membrane"/>
    <property type="evidence" value="ECO:0007669"/>
    <property type="project" value="UniProtKB-SubCell"/>
</dbReference>
<dbReference type="Pfam" id="PF00083">
    <property type="entry name" value="Sugar_tr"/>
    <property type="match status" value="1"/>
</dbReference>
<comment type="similarity">
    <text evidence="7">Belongs to the major facilitator superfamily. Sugar transporter (TC 2.A.1.1) family. Trehalose transporter subfamily.</text>
</comment>